<dbReference type="SUPFAM" id="SSF51206">
    <property type="entry name" value="cAMP-binding domain-like"/>
    <property type="match status" value="1"/>
</dbReference>
<dbReference type="eggNOG" id="COG0664">
    <property type="taxonomic scope" value="Bacteria"/>
</dbReference>
<dbReference type="InterPro" id="IPR014710">
    <property type="entry name" value="RmlC-like_jellyroll"/>
</dbReference>
<dbReference type="RefSeq" id="WP_008863346.1">
    <property type="nucleotide sequence ID" value="NZ_CAXTIX010000002.1"/>
</dbReference>
<accession>F3QGX9</accession>
<dbReference type="Gene3D" id="2.60.120.10">
    <property type="entry name" value="Jelly Rolls"/>
    <property type="match status" value="1"/>
</dbReference>
<reference evidence="1 2" key="1">
    <citation type="submission" date="2011-02" db="EMBL/GenBank/DDBJ databases">
        <authorList>
            <person name="Weinstock G."/>
            <person name="Sodergren E."/>
            <person name="Clifton S."/>
            <person name="Fulton L."/>
            <person name="Fulton B."/>
            <person name="Courtney L."/>
            <person name="Fronick C."/>
            <person name="Harrison M."/>
            <person name="Strong C."/>
            <person name="Farmer C."/>
            <person name="Delahaunty K."/>
            <person name="Markovic C."/>
            <person name="Hall O."/>
            <person name="Minx P."/>
            <person name="Tomlinson C."/>
            <person name="Mitreva M."/>
            <person name="Hou S."/>
            <person name="Chen J."/>
            <person name="Wollam A."/>
            <person name="Pepin K.H."/>
            <person name="Johnson M."/>
            <person name="Bhonagiri V."/>
            <person name="Zhang X."/>
            <person name="Suruliraj S."/>
            <person name="Warren W."/>
            <person name="Chinwalla A."/>
            <person name="Mardis E.R."/>
            <person name="Wilson R.K."/>
        </authorList>
    </citation>
    <scope>NUCLEOTIDE SEQUENCE [LARGE SCALE GENOMIC DNA]</scope>
    <source>
        <strain evidence="1 2">YIT 11859</strain>
    </source>
</reference>
<evidence type="ECO:0000313" key="1">
    <source>
        <dbReference type="EMBL" id="EGG57560.1"/>
    </source>
</evidence>
<evidence type="ECO:0000313" key="2">
    <source>
        <dbReference type="Proteomes" id="UP000005156"/>
    </source>
</evidence>
<proteinExistence type="predicted"/>
<organism evidence="1 2">
    <name type="scientific">Parasutterella excrementihominis YIT 11859</name>
    <dbReference type="NCBI Taxonomy" id="762966"/>
    <lineage>
        <taxon>Bacteria</taxon>
        <taxon>Pseudomonadati</taxon>
        <taxon>Pseudomonadota</taxon>
        <taxon>Betaproteobacteria</taxon>
        <taxon>Burkholderiales</taxon>
        <taxon>Sutterellaceae</taxon>
        <taxon>Parasutterella</taxon>
    </lineage>
</organism>
<keyword evidence="2" id="KW-1185">Reference proteome</keyword>
<dbReference type="Proteomes" id="UP000005156">
    <property type="component" value="Unassembled WGS sequence"/>
</dbReference>
<dbReference type="EMBL" id="AFBP01000004">
    <property type="protein sequence ID" value="EGG57560.1"/>
    <property type="molecule type" value="Genomic_DNA"/>
</dbReference>
<comment type="caution">
    <text evidence="1">The sequence shown here is derived from an EMBL/GenBank/DDBJ whole genome shotgun (WGS) entry which is preliminary data.</text>
</comment>
<dbReference type="OrthoDB" id="8565101at2"/>
<dbReference type="InterPro" id="IPR018490">
    <property type="entry name" value="cNMP-bd_dom_sf"/>
</dbReference>
<dbReference type="AlphaFoldDB" id="F3QGX9"/>
<protein>
    <submittedName>
        <fullName evidence="1">Cyclic nucleotide-binding domain protein</fullName>
    </submittedName>
</protein>
<gene>
    <name evidence="1" type="ORF">HMPREF9439_00170</name>
</gene>
<dbReference type="GeneID" id="43347715"/>
<sequence length="247" mass="27709">MRQVFRQLPWIHPQIDPRIQQFFNQYGRYLRLKQGASIFNGGDAGEIALVLCGLGVFSFPDKHLKNHYLSLIPPGSLMGDVDGLTHESVNVYDSAFRDSEVRLIKRDIFRDFLIQNPELLHAHTLSVIAHHESCMEALIANSTLTLPDRLQVLYASLAASFGKSTEKKSFVSIPLTLTAVELSAFVNASRQSVSSVHTEIESNGDIVRKKGETQLSKKFIDGCFDWLENGAQPSVRIRKRREKPSAS</sequence>
<name>F3QGX9_9BURK</name>
<dbReference type="HOGENOM" id="CLU_1061424_0_0_4"/>